<evidence type="ECO:0000256" key="1">
    <source>
        <dbReference type="SAM" id="MobiDB-lite"/>
    </source>
</evidence>
<name>A0A7S2WIT3_9STRA</name>
<feature type="compositionally biased region" description="Basic and acidic residues" evidence="1">
    <location>
        <begin position="133"/>
        <end position="144"/>
    </location>
</feature>
<sequence>MTRPSAQVSERLTRPSRRADHFDLDRSDALQRARKLMSQAGEMQAVLFNPELDPAFARKVKHDAAQQRTQVMRHDKELRTEAKYQRKSLRADRLRQAKERDRQRQVEELSFKNNLRHAQVAVRRQLESGPVKLSDKARIDEATARRQRMAQQQPAGEAGRGGQAGVGRGHDKSGDEVLARARRLCQQANAR</sequence>
<evidence type="ECO:0000313" key="2">
    <source>
        <dbReference type="EMBL" id="CAD9689288.1"/>
    </source>
</evidence>
<feature type="compositionally biased region" description="Polar residues" evidence="1">
    <location>
        <begin position="1"/>
        <end position="10"/>
    </location>
</feature>
<protein>
    <submittedName>
        <fullName evidence="2">Uncharacterized protein</fullName>
    </submittedName>
</protein>
<accession>A0A7S2WIT3</accession>
<reference evidence="2" key="1">
    <citation type="submission" date="2021-01" db="EMBL/GenBank/DDBJ databases">
        <authorList>
            <person name="Corre E."/>
            <person name="Pelletier E."/>
            <person name="Niang G."/>
            <person name="Scheremetjew M."/>
            <person name="Finn R."/>
            <person name="Kale V."/>
            <person name="Holt S."/>
            <person name="Cochrane G."/>
            <person name="Meng A."/>
            <person name="Brown T."/>
            <person name="Cohen L."/>
        </authorList>
    </citation>
    <scope>NUCLEOTIDE SEQUENCE</scope>
    <source>
        <strain evidence="2">CCMP1243</strain>
    </source>
</reference>
<proteinExistence type="predicted"/>
<dbReference type="EMBL" id="HBHJ01016681">
    <property type="protein sequence ID" value="CAD9689288.1"/>
    <property type="molecule type" value="Transcribed_RNA"/>
</dbReference>
<feature type="compositionally biased region" description="Basic and acidic residues" evidence="1">
    <location>
        <begin position="11"/>
        <end position="22"/>
    </location>
</feature>
<gene>
    <name evidence="2" type="ORF">RMAR1173_LOCUS11044</name>
</gene>
<feature type="compositionally biased region" description="Basic and acidic residues" evidence="1">
    <location>
        <begin position="168"/>
        <end position="179"/>
    </location>
</feature>
<dbReference type="AlphaFoldDB" id="A0A7S2WIT3"/>
<feature type="region of interest" description="Disordered" evidence="1">
    <location>
        <begin position="1"/>
        <end position="22"/>
    </location>
</feature>
<organism evidence="2">
    <name type="scientific">Rhizochromulina marina</name>
    <dbReference type="NCBI Taxonomy" id="1034831"/>
    <lineage>
        <taxon>Eukaryota</taxon>
        <taxon>Sar</taxon>
        <taxon>Stramenopiles</taxon>
        <taxon>Ochrophyta</taxon>
        <taxon>Dictyochophyceae</taxon>
        <taxon>Rhizochromulinales</taxon>
        <taxon>Rhizochromulina</taxon>
    </lineage>
</organism>
<feature type="compositionally biased region" description="Gly residues" evidence="1">
    <location>
        <begin position="158"/>
        <end position="167"/>
    </location>
</feature>
<feature type="region of interest" description="Disordered" evidence="1">
    <location>
        <begin position="127"/>
        <end position="191"/>
    </location>
</feature>